<dbReference type="InterPro" id="IPR013783">
    <property type="entry name" value="Ig-like_fold"/>
</dbReference>
<dbReference type="PROSITE" id="PS50093">
    <property type="entry name" value="PKD"/>
    <property type="match status" value="1"/>
</dbReference>
<dbReference type="InterPro" id="IPR035986">
    <property type="entry name" value="PKD_dom_sf"/>
</dbReference>
<proteinExistence type="predicted"/>
<dbReference type="EMBL" id="FNGY01000007">
    <property type="protein sequence ID" value="SDN36186.1"/>
    <property type="molecule type" value="Genomic_DNA"/>
</dbReference>
<accession>A0A1H0ASZ2</accession>
<dbReference type="Pfam" id="PF18911">
    <property type="entry name" value="PKD_4"/>
    <property type="match status" value="1"/>
</dbReference>
<evidence type="ECO:0000313" key="3">
    <source>
        <dbReference type="Proteomes" id="UP000183200"/>
    </source>
</evidence>
<keyword evidence="3" id="KW-1185">Reference proteome</keyword>
<dbReference type="InterPro" id="IPR000601">
    <property type="entry name" value="PKD_dom"/>
</dbReference>
<evidence type="ECO:0000259" key="1">
    <source>
        <dbReference type="PROSITE" id="PS50093"/>
    </source>
</evidence>
<name>A0A1H0ASZ2_9SPHI</name>
<sequence length="1299" mass="144100">MKLTSSYTRYKGNYNGDLDSSGRVLFLTFLILLFAGTGLRAQKEVSVNNFKGTAIVKIPLIDFGISGLVHPVALRYEAQSVKVKQGDGEVGMGWSLDAGGTIERILKGLPDEFKPTGNAIGTGWMGQNNHTVPQNFQISDDNNESTCADEGVNYNNILSMYPYIRDTEPDRFVVNAPGLNCTLIIDNNNNFKVIPAQDIKVEFNQPSAAADPHFVLTTAAGVKYVFMTASKVTKSIYREYESYDLFNREYLQFKEPVSYVNTWYLDNIYAPGNTSSIHFTYDYTNPETSTTDNIVNGVSVNKTVEIRNPYKLVSIDNSNNRQSFKINRGFNGISDFAIVDGDATLSTIILNKREVGPARFILESITEVAGGCSTKLYAFNYNGLAPGAGQDVLPARPDVTRCDAWGNLHNNPLGLPLFVYPGMAGSKDIYRPYPIPNYQGENYAIGGATTPIDEDALKVGVMSKMTYPTGGSATFEYETNSFWDEDGNAEVKGAGVRIKKIIHFDGISPEKSITDEYSYNIPGQSRTSGTILSLPQFALTTNYSHNPSTSVILSNQQILGLCSAQSADYWKYHTLVSKEDLSDENHDVHYAYVTVKGSMAGRTEYYYSIPANLWTQDNNSAVYAASKCNVPKEAGLPVKKGFGKYPFSYKETFGYSSGLLLQAKLFSESNVPVKILDYEYEDYNSNEQIYGLAFEHVYGNFMFSRYAISVNSKILKKEKETNYDSGSGVGTQVLETAYDNSAPGRGVRTKTVLNSNNAVNQVYYTYSGDFAFQSSDADPFVEGIYLLNKNNIKNAVVEQLLKIKQDQEPGFKTYKGELTLYKKNPVTNFPVSAVYKVFNSIAGVDNFSSLTAVAGQTGKSLVYNSSFRTKQEFDDHNYYNQPQTITENRVKKTLKYLAPLNTPIAEFIGAESVNIAYDKDFLVENSIGHGDYSLDGYTDTRAGLLRNGNAFYKSFVKPAGARFYTLSVWAKCDNVSTINVLLNNAIVTTINCNVPGKYVFYQKQIDVSALPVNSVIKLQSSQAVKIDDIVFCPQQVNYILSTYHFPYGKASEINSSGKTMFYEYDAKGRPTYVKDGDKNIIKYNRYQNYNTTSATLSAHFSHGAYAPKANVPTVFATENNCLSGVKYNWNFGDGTQLETYDLQVNHTFPVGGPYTVTLTASHPELGTQTYSRVYTLPLNITICASGEITKDLCGVYGTEYGNCSTSLYPPPFSGVFLYVTNADGCSSSNNYTYEWQIFRNDNWVPLGETSNRYQQTLSEGTYEIRCLVRSVACGIEGFSNAISINYYKSQSNCPPPNEN</sequence>
<evidence type="ECO:0000313" key="2">
    <source>
        <dbReference type="EMBL" id="SDN36186.1"/>
    </source>
</evidence>
<dbReference type="SUPFAM" id="SSF49299">
    <property type="entry name" value="PKD domain"/>
    <property type="match status" value="1"/>
</dbReference>
<feature type="domain" description="PKD" evidence="1">
    <location>
        <begin position="1096"/>
        <end position="1162"/>
    </location>
</feature>
<gene>
    <name evidence="2" type="ORF">SAMN05421820_107181</name>
</gene>
<dbReference type="Proteomes" id="UP000183200">
    <property type="component" value="Unassembled WGS sequence"/>
</dbReference>
<dbReference type="Gene3D" id="2.60.40.10">
    <property type="entry name" value="Immunoglobulins"/>
    <property type="match status" value="1"/>
</dbReference>
<protein>
    <recommendedName>
        <fullName evidence="1">PKD domain-containing protein</fullName>
    </recommendedName>
</protein>
<reference evidence="3" key="1">
    <citation type="submission" date="2016-10" db="EMBL/GenBank/DDBJ databases">
        <authorList>
            <person name="Varghese N."/>
            <person name="Submissions S."/>
        </authorList>
    </citation>
    <scope>NUCLEOTIDE SEQUENCE [LARGE SCALE GENOMIC DNA]</scope>
    <source>
        <strain evidence="3">DSM 19110</strain>
    </source>
</reference>
<organism evidence="2 3">
    <name type="scientific">Pedobacter steynii</name>
    <dbReference type="NCBI Taxonomy" id="430522"/>
    <lineage>
        <taxon>Bacteria</taxon>
        <taxon>Pseudomonadati</taxon>
        <taxon>Bacteroidota</taxon>
        <taxon>Sphingobacteriia</taxon>
        <taxon>Sphingobacteriales</taxon>
        <taxon>Sphingobacteriaceae</taxon>
        <taxon>Pedobacter</taxon>
    </lineage>
</organism>
<dbReference type="CDD" id="cd00146">
    <property type="entry name" value="PKD"/>
    <property type="match status" value="1"/>
</dbReference>